<organism evidence="2 3">
    <name type="scientific">Paspalum notatum var. saurae</name>
    <dbReference type="NCBI Taxonomy" id="547442"/>
    <lineage>
        <taxon>Eukaryota</taxon>
        <taxon>Viridiplantae</taxon>
        <taxon>Streptophyta</taxon>
        <taxon>Embryophyta</taxon>
        <taxon>Tracheophyta</taxon>
        <taxon>Spermatophyta</taxon>
        <taxon>Magnoliopsida</taxon>
        <taxon>Liliopsida</taxon>
        <taxon>Poales</taxon>
        <taxon>Poaceae</taxon>
        <taxon>PACMAD clade</taxon>
        <taxon>Panicoideae</taxon>
        <taxon>Andropogonodae</taxon>
        <taxon>Paspaleae</taxon>
        <taxon>Paspalinae</taxon>
        <taxon>Paspalum</taxon>
    </lineage>
</organism>
<protein>
    <recommendedName>
        <fullName evidence="1">Reverse transcriptase zinc-binding domain-containing protein</fullName>
    </recommendedName>
</protein>
<dbReference type="AlphaFoldDB" id="A0AAQ3SWY3"/>
<name>A0AAQ3SWY3_PASNO</name>
<dbReference type="PANTHER" id="PTHR33116:SF87">
    <property type="entry name" value="OS01G0158850 PROTEIN"/>
    <property type="match status" value="1"/>
</dbReference>
<keyword evidence="3" id="KW-1185">Reference proteome</keyword>
<feature type="domain" description="Reverse transcriptase zinc-binding" evidence="1">
    <location>
        <begin position="347"/>
        <end position="388"/>
    </location>
</feature>
<dbReference type="Pfam" id="PF13966">
    <property type="entry name" value="zf-RVT"/>
    <property type="match status" value="1"/>
</dbReference>
<accession>A0AAQ3SWY3</accession>
<gene>
    <name evidence="2" type="ORF">U9M48_012171</name>
</gene>
<evidence type="ECO:0000313" key="3">
    <source>
        <dbReference type="Proteomes" id="UP001341281"/>
    </source>
</evidence>
<evidence type="ECO:0000259" key="1">
    <source>
        <dbReference type="Pfam" id="PF13966"/>
    </source>
</evidence>
<sequence>MASFDSTSQRKWPVQGDHSAFGRRRHDFNEAVNLKLVLSVFEQFSGLKINFHKNEVFLFGEAKSYKEKYIQLFGCKEGVFSFKYLGIPMHHKKLLNKDWIEVEERFQKKLGSWKGKLLSVRGRLNIFPVPTYMFSFFEAPKEVIKKLDYYRFRFFWQYDEHKKKYRLAKWTTLSKPKCFGGLGILDLNIQNKCLLGKWIFKFLNEEGAWQELLKNKYLRYKSLSQCTKKPGDSQFWSGLMAVKDIFLSYGSFKIQNGQTDTWKGNKPFMKLFPNLYRIVRKKNVTLANVLSCVLLNISFRRALVRDNLKSWFELVSRMTSVSLVEGSDRFNWDLNKGGGFLLGSTGVILTKDNLAKRNWIGNTKCCFCNSTESIQHLFFDCHVARSIWNTIFIAFGIKPPVNETARVLAELDAEKAAGGASFVSWVTI</sequence>
<evidence type="ECO:0000313" key="2">
    <source>
        <dbReference type="EMBL" id="WVZ62415.1"/>
    </source>
</evidence>
<dbReference type="InterPro" id="IPR026960">
    <property type="entry name" value="RVT-Znf"/>
</dbReference>
<proteinExistence type="predicted"/>
<dbReference type="Proteomes" id="UP001341281">
    <property type="component" value="Chromosome 03"/>
</dbReference>
<dbReference type="EMBL" id="CP144747">
    <property type="protein sequence ID" value="WVZ62415.1"/>
    <property type="molecule type" value="Genomic_DNA"/>
</dbReference>
<dbReference type="PANTHER" id="PTHR33116">
    <property type="entry name" value="REVERSE TRANSCRIPTASE ZINC-BINDING DOMAIN-CONTAINING PROTEIN-RELATED-RELATED"/>
    <property type="match status" value="1"/>
</dbReference>
<reference evidence="2 3" key="1">
    <citation type="submission" date="2024-02" db="EMBL/GenBank/DDBJ databases">
        <title>High-quality chromosome-scale genome assembly of Pensacola bahiagrass (Paspalum notatum Flugge var. saurae).</title>
        <authorList>
            <person name="Vega J.M."/>
            <person name="Podio M."/>
            <person name="Orjuela J."/>
            <person name="Siena L.A."/>
            <person name="Pessino S.C."/>
            <person name="Combes M.C."/>
            <person name="Mariac C."/>
            <person name="Albertini E."/>
            <person name="Pupilli F."/>
            <person name="Ortiz J.P.A."/>
            <person name="Leblanc O."/>
        </authorList>
    </citation>
    <scope>NUCLEOTIDE SEQUENCE [LARGE SCALE GENOMIC DNA]</scope>
    <source>
        <strain evidence="2">R1</strain>
        <tissue evidence="2">Leaf</tissue>
    </source>
</reference>